<comment type="caution">
    <text evidence="2">The sequence shown here is derived from an EMBL/GenBank/DDBJ whole genome shotgun (WGS) entry which is preliminary data.</text>
</comment>
<sequence>MRAEQPAPEPEECSGALCSGGTPRACQGRECRESSKTQRQE</sequence>
<organism evidence="2 3">
    <name type="scientific">Paenibacillus vandeheii</name>
    <dbReference type="NCBI Taxonomy" id="3035917"/>
    <lineage>
        <taxon>Bacteria</taxon>
        <taxon>Bacillati</taxon>
        <taxon>Bacillota</taxon>
        <taxon>Bacilli</taxon>
        <taxon>Bacillales</taxon>
        <taxon>Paenibacillaceae</taxon>
        <taxon>Paenibacillus</taxon>
    </lineage>
</organism>
<keyword evidence="3" id="KW-1185">Reference proteome</keyword>
<gene>
    <name evidence="2" type="ORF">P5G61_25340</name>
</gene>
<dbReference type="EMBL" id="JAROCD010000014">
    <property type="protein sequence ID" value="MDN4604576.1"/>
    <property type="molecule type" value="Genomic_DNA"/>
</dbReference>
<feature type="region of interest" description="Disordered" evidence="1">
    <location>
        <begin position="1"/>
        <end position="41"/>
    </location>
</feature>
<name>A0ABT8JJ45_9BACL</name>
<reference evidence="2" key="1">
    <citation type="submission" date="2023-03" db="EMBL/GenBank/DDBJ databases">
        <title>MT1 and MT2 Draft Genomes of Novel Species.</title>
        <authorList>
            <person name="Venkateswaran K."/>
        </authorList>
    </citation>
    <scope>NUCLEOTIDE SEQUENCE</scope>
    <source>
        <strain evidence="2">F6_3S_P_1C</strain>
    </source>
</reference>
<protein>
    <submittedName>
        <fullName evidence="2">Uncharacterized protein</fullName>
    </submittedName>
</protein>
<evidence type="ECO:0000256" key="1">
    <source>
        <dbReference type="SAM" id="MobiDB-lite"/>
    </source>
</evidence>
<evidence type="ECO:0000313" key="2">
    <source>
        <dbReference type="EMBL" id="MDN4604576.1"/>
    </source>
</evidence>
<dbReference type="Proteomes" id="UP001174205">
    <property type="component" value="Unassembled WGS sequence"/>
</dbReference>
<evidence type="ECO:0000313" key="3">
    <source>
        <dbReference type="Proteomes" id="UP001174205"/>
    </source>
</evidence>
<proteinExistence type="predicted"/>
<feature type="compositionally biased region" description="Basic and acidic residues" evidence="1">
    <location>
        <begin position="27"/>
        <end position="41"/>
    </location>
</feature>
<accession>A0ABT8JJ45</accession>